<accession>A0A1G6B5N0</accession>
<dbReference type="Pfam" id="PF09986">
    <property type="entry name" value="DUF2225"/>
    <property type="match status" value="1"/>
</dbReference>
<keyword evidence="2" id="KW-1185">Reference proteome</keyword>
<dbReference type="Proteomes" id="UP000199228">
    <property type="component" value="Unassembled WGS sequence"/>
</dbReference>
<organism evidence="1 2">
    <name type="scientific">Eubacterium oxidoreducens</name>
    <dbReference type="NCBI Taxonomy" id="1732"/>
    <lineage>
        <taxon>Bacteria</taxon>
        <taxon>Bacillati</taxon>
        <taxon>Bacillota</taxon>
        <taxon>Clostridia</taxon>
        <taxon>Eubacteriales</taxon>
        <taxon>Eubacteriaceae</taxon>
        <taxon>Eubacterium</taxon>
    </lineage>
</organism>
<reference evidence="1 2" key="1">
    <citation type="submission" date="2016-10" db="EMBL/GenBank/DDBJ databases">
        <authorList>
            <person name="de Groot N.N."/>
        </authorList>
    </citation>
    <scope>NUCLEOTIDE SEQUENCE [LARGE SCALE GENOMIC DNA]</scope>
    <source>
        <strain evidence="1 2">DSM 3217</strain>
    </source>
</reference>
<protein>
    <recommendedName>
        <fullName evidence="3">DUF2225 domain-containing protein</fullName>
    </recommendedName>
</protein>
<proteinExistence type="predicted"/>
<dbReference type="EMBL" id="FMXR01000008">
    <property type="protein sequence ID" value="SDB15935.1"/>
    <property type="molecule type" value="Genomic_DNA"/>
</dbReference>
<evidence type="ECO:0008006" key="3">
    <source>
        <dbReference type="Google" id="ProtNLM"/>
    </source>
</evidence>
<evidence type="ECO:0000313" key="1">
    <source>
        <dbReference type="EMBL" id="SDB15935.1"/>
    </source>
</evidence>
<sequence>MSEGITPQEKETQYIFDKKYTCPCCDKEFISKTLKSGRVRRDESDMDLRPKAKGIDILKYQVIMCPNCGYSTLAQNYGHLSSLQIKLIREKVSESFRPRPVAKTPIVTYDMALDAYIHAIKCSEARLGKQSEKAYLSLIVHWILDSKAEMEENADMKNMFLEKSEIFYRSAYDGFVKAIAEEYFPMAGMDETTIDYLVAYMAFHFGQLEVASKLLSQVLTNQMAPRRLKDRALELKDRIIDQIKNGK</sequence>
<dbReference type="AlphaFoldDB" id="A0A1G6B5N0"/>
<evidence type="ECO:0000313" key="2">
    <source>
        <dbReference type="Proteomes" id="UP000199228"/>
    </source>
</evidence>
<dbReference type="STRING" id="1732.SAMN02910417_01205"/>
<dbReference type="InterPro" id="IPR018708">
    <property type="entry name" value="DUF2225"/>
</dbReference>
<name>A0A1G6B5N0_EUBOX</name>
<gene>
    <name evidence="1" type="ORF">SAMN02910417_01205</name>
</gene>